<reference evidence="5 6" key="1">
    <citation type="submission" date="2018-03" db="EMBL/GenBank/DDBJ databases">
        <title>Genomic Encyclopedia of Type Strains, Phase III (KMG-III): the genomes of soil and plant-associated and newly described type strains.</title>
        <authorList>
            <person name="Whitman W."/>
        </authorList>
    </citation>
    <scope>NUCLEOTIDE SEQUENCE [LARGE SCALE GENOMIC DNA]</scope>
    <source>
        <strain evidence="5 6">MWH-P2sevCIIIb</strain>
    </source>
</reference>
<dbReference type="OrthoDB" id="9802500at2"/>
<dbReference type="Gene3D" id="3.40.50.2300">
    <property type="match status" value="1"/>
</dbReference>
<dbReference type="Pfam" id="PF00072">
    <property type="entry name" value="Response_reg"/>
    <property type="match status" value="1"/>
</dbReference>
<dbReference type="AlphaFoldDB" id="A0A2T0XKK0"/>
<evidence type="ECO:0000313" key="6">
    <source>
        <dbReference type="Proteomes" id="UP000238308"/>
    </source>
</evidence>
<dbReference type="FunFam" id="3.40.50.2300:FF:000444">
    <property type="entry name" value="Sensory transduction histidine kinase"/>
    <property type="match status" value="1"/>
</dbReference>
<dbReference type="PROSITE" id="PS50125">
    <property type="entry name" value="GUANYLATE_CYCLASE_2"/>
    <property type="match status" value="1"/>
</dbReference>
<accession>A0A2T0XKK0</accession>
<keyword evidence="6" id="KW-1185">Reference proteome</keyword>
<keyword evidence="2" id="KW-0175">Coiled coil</keyword>
<dbReference type="GO" id="GO:0006171">
    <property type="term" value="P:cAMP biosynthetic process"/>
    <property type="evidence" value="ECO:0007669"/>
    <property type="project" value="TreeGrafter"/>
</dbReference>
<dbReference type="Pfam" id="PF00211">
    <property type="entry name" value="Guanylate_cyc"/>
    <property type="match status" value="1"/>
</dbReference>
<protein>
    <submittedName>
        <fullName evidence="5">Adenylate/guanylate cyclase family protein</fullName>
    </submittedName>
</protein>
<dbReference type="CDD" id="cd17538">
    <property type="entry name" value="REC_D1_PleD-like"/>
    <property type="match status" value="1"/>
</dbReference>
<dbReference type="GO" id="GO:0000160">
    <property type="term" value="P:phosphorelay signal transduction system"/>
    <property type="evidence" value="ECO:0007669"/>
    <property type="project" value="InterPro"/>
</dbReference>
<dbReference type="InterPro" id="IPR001789">
    <property type="entry name" value="Sig_transdc_resp-reg_receiver"/>
</dbReference>
<name>A0A2T0XKK0_9BURK</name>
<dbReference type="SUPFAM" id="SSF52172">
    <property type="entry name" value="CheY-like"/>
    <property type="match status" value="1"/>
</dbReference>
<feature type="modified residue" description="4-aspartylphosphate" evidence="1">
    <location>
        <position position="54"/>
    </location>
</feature>
<dbReference type="GO" id="GO:0004016">
    <property type="term" value="F:adenylate cyclase activity"/>
    <property type="evidence" value="ECO:0007669"/>
    <property type="project" value="UniProtKB-ARBA"/>
</dbReference>
<dbReference type="InterPro" id="IPR001054">
    <property type="entry name" value="A/G_cyclase"/>
</dbReference>
<dbReference type="InterPro" id="IPR011006">
    <property type="entry name" value="CheY-like_superfamily"/>
</dbReference>
<organism evidence="5 6">
    <name type="scientific">Jezberella montanilacus</name>
    <dbReference type="NCBI Taxonomy" id="323426"/>
    <lineage>
        <taxon>Bacteria</taxon>
        <taxon>Pseudomonadati</taxon>
        <taxon>Pseudomonadota</taxon>
        <taxon>Betaproteobacteria</taxon>
        <taxon>Burkholderiales</taxon>
        <taxon>Alcaligenaceae</taxon>
        <taxon>Jezberella</taxon>
    </lineage>
</organism>
<proteinExistence type="predicted"/>
<evidence type="ECO:0000259" key="3">
    <source>
        <dbReference type="PROSITE" id="PS50110"/>
    </source>
</evidence>
<dbReference type="RefSeq" id="WP_106226752.1">
    <property type="nucleotide sequence ID" value="NZ_PVTV01000011.1"/>
</dbReference>
<comment type="caution">
    <text evidence="5">The sequence shown here is derived from an EMBL/GenBank/DDBJ whole genome shotgun (WGS) entry which is preliminary data.</text>
</comment>
<dbReference type="InterPro" id="IPR029787">
    <property type="entry name" value="Nucleotide_cyclase"/>
</dbReference>
<feature type="coiled-coil region" evidence="2">
    <location>
        <begin position="122"/>
        <end position="153"/>
    </location>
</feature>
<dbReference type="CDD" id="cd07302">
    <property type="entry name" value="CHD"/>
    <property type="match status" value="1"/>
</dbReference>
<dbReference type="Gene3D" id="3.30.70.1230">
    <property type="entry name" value="Nucleotide cyclase"/>
    <property type="match status" value="1"/>
</dbReference>
<dbReference type="PANTHER" id="PTHR43081:SF20">
    <property type="entry name" value="TWO-COMPONENT RESPONSE REGULATOR"/>
    <property type="match status" value="1"/>
</dbReference>
<evidence type="ECO:0000256" key="2">
    <source>
        <dbReference type="SAM" id="Coils"/>
    </source>
</evidence>
<dbReference type="SMART" id="SM00044">
    <property type="entry name" value="CYCc"/>
    <property type="match status" value="1"/>
</dbReference>
<evidence type="ECO:0000313" key="5">
    <source>
        <dbReference type="EMBL" id="PRY99456.1"/>
    </source>
</evidence>
<evidence type="ECO:0000259" key="4">
    <source>
        <dbReference type="PROSITE" id="PS50125"/>
    </source>
</evidence>
<dbReference type="PANTHER" id="PTHR43081">
    <property type="entry name" value="ADENYLATE CYCLASE, TERMINAL-DIFFERENTIATION SPECIFIC-RELATED"/>
    <property type="match status" value="1"/>
</dbReference>
<dbReference type="InterPro" id="IPR050697">
    <property type="entry name" value="Adenylyl/Guanylyl_Cyclase_3/4"/>
</dbReference>
<feature type="domain" description="Guanylate cyclase" evidence="4">
    <location>
        <begin position="189"/>
        <end position="320"/>
    </location>
</feature>
<evidence type="ECO:0000256" key="1">
    <source>
        <dbReference type="PROSITE-ProRule" id="PRU00169"/>
    </source>
</evidence>
<dbReference type="SUPFAM" id="SSF55073">
    <property type="entry name" value="Nucleotide cyclase"/>
    <property type="match status" value="1"/>
</dbReference>
<dbReference type="SMART" id="SM00448">
    <property type="entry name" value="REC"/>
    <property type="match status" value="1"/>
</dbReference>
<feature type="domain" description="Response regulatory" evidence="3">
    <location>
        <begin position="5"/>
        <end position="120"/>
    </location>
</feature>
<dbReference type="EMBL" id="PVTV01000011">
    <property type="protein sequence ID" value="PRY99456.1"/>
    <property type="molecule type" value="Genomic_DNA"/>
</dbReference>
<gene>
    <name evidence="5" type="ORF">BCM14_0902</name>
</gene>
<sequence>MQTTRILVIDDTVVNLKLMAALLESKGYEVALAASGLEGLEKIKAQQPDLILLDVMMPEISGYEVCRRLRAQSETSLLPIIMVTSLDETERIKGLEVGADDFLTKPINQAELFARVKSLLRIKHLQQQIVEQNQQLSELNASLSQQVETQVQEIEKMASLQRFLPEQVADRVMQDGDESIFRPHRREITVVFIDIRGFTTMVDSTEPEEVMEVLSAYHDRMGRLIMKHNGTLERFAGDGIMIFFNDPINLPEHSTVAVALAIEMQQAFAELQNQWRKMGLQLGFGVGIARGYATLGMIGFEGRRDYAAIGSVTNASARLCEQAKDGEILMDLKTFARMSQQDKSEKVGDITLKGFIRPFEVYKIDRTTLLRDPDV</sequence>
<dbReference type="PROSITE" id="PS50110">
    <property type="entry name" value="RESPONSE_REGULATORY"/>
    <property type="match status" value="1"/>
</dbReference>
<keyword evidence="1" id="KW-0597">Phosphoprotein</keyword>
<dbReference type="Proteomes" id="UP000238308">
    <property type="component" value="Unassembled WGS sequence"/>
</dbReference>